<dbReference type="EMBL" id="CM001441">
    <property type="protein sequence ID" value="EHQ90200.1"/>
    <property type="molecule type" value="Genomic_DNA"/>
</dbReference>
<evidence type="ECO:0000259" key="1">
    <source>
        <dbReference type="Pfam" id="PF13443"/>
    </source>
</evidence>
<sequence length="73" mass="8670">MEIKITNNLERKIDELRNNTGVTKKWIASQMGMSQQRLYYLFKADNMMLDLAIKFAVFLKCDITDIFEYEVID</sequence>
<dbReference type="InterPro" id="IPR010982">
    <property type="entry name" value="Lambda_DNA-bd_dom_sf"/>
</dbReference>
<dbReference type="Pfam" id="PF13443">
    <property type="entry name" value="HTH_26"/>
    <property type="match status" value="1"/>
</dbReference>
<organism evidence="2 3">
    <name type="scientific">Desulfosporosinus youngiae DSM 17734</name>
    <dbReference type="NCBI Taxonomy" id="768710"/>
    <lineage>
        <taxon>Bacteria</taxon>
        <taxon>Bacillati</taxon>
        <taxon>Bacillota</taxon>
        <taxon>Clostridia</taxon>
        <taxon>Eubacteriales</taxon>
        <taxon>Desulfitobacteriaceae</taxon>
        <taxon>Desulfosporosinus</taxon>
    </lineage>
</organism>
<gene>
    <name evidence="2" type="ORF">DesyoDRAFT_3166</name>
</gene>
<dbReference type="CDD" id="cd00093">
    <property type="entry name" value="HTH_XRE"/>
    <property type="match status" value="1"/>
</dbReference>
<accession>H5Y596</accession>
<evidence type="ECO:0000313" key="2">
    <source>
        <dbReference type="EMBL" id="EHQ90200.1"/>
    </source>
</evidence>
<name>H5Y596_9FIRM</name>
<dbReference type="InterPro" id="IPR001387">
    <property type="entry name" value="Cro/C1-type_HTH"/>
</dbReference>
<dbReference type="Proteomes" id="UP000005104">
    <property type="component" value="Chromosome"/>
</dbReference>
<evidence type="ECO:0000313" key="3">
    <source>
        <dbReference type="Proteomes" id="UP000005104"/>
    </source>
</evidence>
<dbReference type="GO" id="GO:0003677">
    <property type="term" value="F:DNA binding"/>
    <property type="evidence" value="ECO:0007669"/>
    <property type="project" value="InterPro"/>
</dbReference>
<dbReference type="RefSeq" id="WP_007784481.1">
    <property type="nucleotide sequence ID" value="NZ_CM001441.1"/>
</dbReference>
<dbReference type="OrthoDB" id="9804186at2"/>
<dbReference type="HOGENOM" id="CLU_2698709_0_0_9"/>
<dbReference type="SUPFAM" id="SSF47413">
    <property type="entry name" value="lambda repressor-like DNA-binding domains"/>
    <property type="match status" value="1"/>
</dbReference>
<feature type="domain" description="HTH cro/C1-type" evidence="1">
    <location>
        <begin position="12"/>
        <end position="70"/>
    </location>
</feature>
<dbReference type="AlphaFoldDB" id="H5Y596"/>
<reference evidence="2 3" key="1">
    <citation type="submission" date="2011-11" db="EMBL/GenBank/DDBJ databases">
        <title>The Noncontiguous Finished genome of Desulfosporosinus youngiae DSM 17734.</title>
        <authorList>
            <consortium name="US DOE Joint Genome Institute (JGI-PGF)"/>
            <person name="Lucas S."/>
            <person name="Han J."/>
            <person name="Lapidus A."/>
            <person name="Cheng J.-F."/>
            <person name="Goodwin L."/>
            <person name="Pitluck S."/>
            <person name="Peters L."/>
            <person name="Ovchinnikova G."/>
            <person name="Lu M."/>
            <person name="Land M.L."/>
            <person name="Hauser L."/>
            <person name="Pester M."/>
            <person name="Spring S."/>
            <person name="Ollivier B."/>
            <person name="Rattei T."/>
            <person name="Klenk H.-P."/>
            <person name="Wagner M."/>
            <person name="Loy A."/>
            <person name="Woyke T.J."/>
        </authorList>
    </citation>
    <scope>NUCLEOTIDE SEQUENCE [LARGE SCALE GENOMIC DNA]</scope>
    <source>
        <strain evidence="2 3">DSM 17734</strain>
    </source>
</reference>
<proteinExistence type="predicted"/>
<dbReference type="Gene3D" id="1.10.260.40">
    <property type="entry name" value="lambda repressor-like DNA-binding domains"/>
    <property type="match status" value="1"/>
</dbReference>
<protein>
    <submittedName>
        <fullName evidence="2">Putative transcriptional regulator</fullName>
    </submittedName>
</protein>
<dbReference type="STRING" id="768710.DesyoDRAFT_3166"/>
<keyword evidence="3" id="KW-1185">Reference proteome</keyword>